<keyword evidence="2 8" id="KW-0328">Glycosyltransferase</keyword>
<feature type="transmembrane region" description="Helical" evidence="8">
    <location>
        <begin position="7"/>
        <end position="26"/>
    </location>
</feature>
<feature type="transmembrane region" description="Helical" evidence="8">
    <location>
        <begin position="281"/>
        <end position="298"/>
    </location>
</feature>
<evidence type="ECO:0000313" key="9">
    <source>
        <dbReference type="EMBL" id="KAF2892045.1"/>
    </source>
</evidence>
<evidence type="ECO:0000256" key="6">
    <source>
        <dbReference type="ARBA" id="ARBA00022989"/>
    </source>
</evidence>
<evidence type="ECO:0000313" key="10">
    <source>
        <dbReference type="Proteomes" id="UP000801492"/>
    </source>
</evidence>
<sequence length="329" mass="38152">MKNKDVIALFVLTRFLSVVIVQTWYVPDEYWQSLEVAHNIAFGYGYLTWEWILGIRSYIYPLIIAFIYKFLEVLHLDYVEALIYFPRILQASLSAYADLCFYQWCKTKKWAAFSIVTSWFWFYTSSRTIINSLETALTTIALSRFPWPGQNIGSNKFLIIVAFVCSIRPTAAIHWLPLCIYHLIVSKDKLLLLILKWYFPIGLVTLILSTLIDSCAHGSFIITSYEFLKLNVLHGVGEWYGSQPWSWYLSSGFPAILGIHFVPFVIASFKIIKDRQLYQNELALLGCITFTLFIYSLLPHKEFRFILPLLPIALNISSGHLSRWSHKAN</sequence>
<dbReference type="InterPro" id="IPR005599">
    <property type="entry name" value="GPI_mannosylTrfase"/>
</dbReference>
<proteinExistence type="inferred from homology"/>
<keyword evidence="7 8" id="KW-0472">Membrane</keyword>
<feature type="transmembrane region" description="Helical" evidence="8">
    <location>
        <begin position="197"/>
        <end position="225"/>
    </location>
</feature>
<protein>
    <recommendedName>
        <fullName evidence="8">Mannosyltransferase</fullName>
        <ecNumber evidence="8">2.4.1.-</ecNumber>
    </recommendedName>
</protein>
<gene>
    <name evidence="9" type="ORF">ILUMI_14128</name>
</gene>
<evidence type="ECO:0000256" key="1">
    <source>
        <dbReference type="ARBA" id="ARBA00004477"/>
    </source>
</evidence>
<dbReference type="PANTHER" id="PTHR22760:SF4">
    <property type="entry name" value="GPI MANNOSYLTRANSFERASE 3"/>
    <property type="match status" value="1"/>
</dbReference>
<dbReference type="Pfam" id="PF03901">
    <property type="entry name" value="Glyco_transf_22"/>
    <property type="match status" value="1"/>
</dbReference>
<evidence type="ECO:0000256" key="5">
    <source>
        <dbReference type="ARBA" id="ARBA00022824"/>
    </source>
</evidence>
<comment type="similarity">
    <text evidence="8">Belongs to the glycosyltransferase 22 family.</text>
</comment>
<comment type="caution">
    <text evidence="9">The sequence shown here is derived from an EMBL/GenBank/DDBJ whole genome shotgun (WGS) entry which is preliminary data.</text>
</comment>
<accession>A0A8K0CZB3</accession>
<keyword evidence="4 8" id="KW-0812">Transmembrane</keyword>
<keyword evidence="10" id="KW-1185">Reference proteome</keyword>
<dbReference type="EC" id="2.4.1.-" evidence="8"/>
<keyword evidence="3" id="KW-0808">Transferase</keyword>
<organism evidence="9 10">
    <name type="scientific">Ignelater luminosus</name>
    <name type="common">Cucubano</name>
    <name type="synonym">Pyrophorus luminosus</name>
    <dbReference type="NCBI Taxonomy" id="2038154"/>
    <lineage>
        <taxon>Eukaryota</taxon>
        <taxon>Metazoa</taxon>
        <taxon>Ecdysozoa</taxon>
        <taxon>Arthropoda</taxon>
        <taxon>Hexapoda</taxon>
        <taxon>Insecta</taxon>
        <taxon>Pterygota</taxon>
        <taxon>Neoptera</taxon>
        <taxon>Endopterygota</taxon>
        <taxon>Coleoptera</taxon>
        <taxon>Polyphaga</taxon>
        <taxon>Elateriformia</taxon>
        <taxon>Elateroidea</taxon>
        <taxon>Elateridae</taxon>
        <taxon>Agrypninae</taxon>
        <taxon>Pyrophorini</taxon>
        <taxon>Ignelater</taxon>
    </lineage>
</organism>
<dbReference type="AlphaFoldDB" id="A0A8K0CZB3"/>
<dbReference type="EMBL" id="VTPC01015228">
    <property type="protein sequence ID" value="KAF2892045.1"/>
    <property type="molecule type" value="Genomic_DNA"/>
</dbReference>
<keyword evidence="5 8" id="KW-0256">Endoplasmic reticulum</keyword>
<reference evidence="9" key="1">
    <citation type="submission" date="2019-08" db="EMBL/GenBank/DDBJ databases">
        <title>The genome of the North American firefly Photinus pyralis.</title>
        <authorList>
            <consortium name="Photinus pyralis genome working group"/>
            <person name="Fallon T.R."/>
            <person name="Sander Lower S.E."/>
            <person name="Weng J.-K."/>
        </authorList>
    </citation>
    <scope>NUCLEOTIDE SEQUENCE</scope>
    <source>
        <strain evidence="9">TRF0915ILg1</strain>
        <tissue evidence="9">Whole body</tissue>
    </source>
</reference>
<comment type="subcellular location">
    <subcellularLocation>
        <location evidence="1 8">Endoplasmic reticulum membrane</location>
        <topology evidence="1 8">Multi-pass membrane protein</topology>
    </subcellularLocation>
</comment>
<evidence type="ECO:0000256" key="8">
    <source>
        <dbReference type="RuleBase" id="RU363075"/>
    </source>
</evidence>
<dbReference type="OrthoDB" id="416834at2759"/>
<evidence type="ECO:0000256" key="2">
    <source>
        <dbReference type="ARBA" id="ARBA00022676"/>
    </source>
</evidence>
<evidence type="ECO:0000256" key="7">
    <source>
        <dbReference type="ARBA" id="ARBA00023136"/>
    </source>
</evidence>
<dbReference type="Proteomes" id="UP000801492">
    <property type="component" value="Unassembled WGS sequence"/>
</dbReference>
<feature type="non-terminal residue" evidence="9">
    <location>
        <position position="1"/>
    </location>
</feature>
<feature type="transmembrane region" description="Helical" evidence="8">
    <location>
        <begin position="46"/>
        <end position="68"/>
    </location>
</feature>
<keyword evidence="6 8" id="KW-1133">Transmembrane helix</keyword>
<evidence type="ECO:0000256" key="3">
    <source>
        <dbReference type="ARBA" id="ARBA00022679"/>
    </source>
</evidence>
<dbReference type="GO" id="GO:0005789">
    <property type="term" value="C:endoplasmic reticulum membrane"/>
    <property type="evidence" value="ECO:0007669"/>
    <property type="project" value="UniProtKB-SubCell"/>
</dbReference>
<dbReference type="GO" id="GO:0006506">
    <property type="term" value="P:GPI anchor biosynthetic process"/>
    <property type="evidence" value="ECO:0007669"/>
    <property type="project" value="TreeGrafter"/>
</dbReference>
<name>A0A8K0CZB3_IGNLU</name>
<feature type="transmembrane region" description="Helical" evidence="8">
    <location>
        <begin position="245"/>
        <end position="269"/>
    </location>
</feature>
<dbReference type="GO" id="GO:0000026">
    <property type="term" value="F:alpha-1,2-mannosyltransferase activity"/>
    <property type="evidence" value="ECO:0007669"/>
    <property type="project" value="TreeGrafter"/>
</dbReference>
<evidence type="ECO:0000256" key="4">
    <source>
        <dbReference type="ARBA" id="ARBA00022692"/>
    </source>
</evidence>
<dbReference type="PANTHER" id="PTHR22760">
    <property type="entry name" value="GLYCOSYLTRANSFERASE"/>
    <property type="match status" value="1"/>
</dbReference>